<dbReference type="GO" id="GO:0005524">
    <property type="term" value="F:ATP binding"/>
    <property type="evidence" value="ECO:0007669"/>
    <property type="project" value="UniProtKB-KW"/>
</dbReference>
<keyword evidence="2" id="KW-0547">Nucleotide-binding</keyword>
<feature type="compositionally biased region" description="Low complexity" evidence="6">
    <location>
        <begin position="858"/>
        <end position="878"/>
    </location>
</feature>
<dbReference type="Pfam" id="PF03133">
    <property type="entry name" value="TTL"/>
    <property type="match status" value="2"/>
</dbReference>
<dbReference type="Proteomes" id="UP000747110">
    <property type="component" value="Unassembled WGS sequence"/>
</dbReference>
<evidence type="ECO:0000256" key="6">
    <source>
        <dbReference type="SAM" id="MobiDB-lite"/>
    </source>
</evidence>
<dbReference type="EMBL" id="BNCQ01000004">
    <property type="protein sequence ID" value="GIL97630.1"/>
    <property type="molecule type" value="Genomic_DNA"/>
</dbReference>
<evidence type="ECO:0000256" key="5">
    <source>
        <dbReference type="ARBA" id="ARBA00049274"/>
    </source>
</evidence>
<comment type="caution">
    <text evidence="8">The sequence shown here is derived from an EMBL/GenBank/DDBJ whole genome shotgun (WGS) entry which is preliminary data.</text>
</comment>
<evidence type="ECO:0000313" key="7">
    <source>
        <dbReference type="EMBL" id="GIL77062.1"/>
    </source>
</evidence>
<gene>
    <name evidence="7" type="ORF">Vretifemale_6624</name>
    <name evidence="8" type="ORF">Vretimale_3222</name>
</gene>
<accession>A0A8J4G190</accession>
<evidence type="ECO:0000313" key="9">
    <source>
        <dbReference type="Proteomes" id="UP000722791"/>
    </source>
</evidence>
<keyword evidence="10" id="KW-1185">Reference proteome</keyword>
<evidence type="ECO:0000313" key="10">
    <source>
        <dbReference type="Proteomes" id="UP000747110"/>
    </source>
</evidence>
<dbReference type="PANTHER" id="PTHR12241:SF145">
    <property type="entry name" value="TUBULIN POLYGLUTAMYLASE TTLL5"/>
    <property type="match status" value="1"/>
</dbReference>
<dbReference type="Gene3D" id="3.30.470.20">
    <property type="entry name" value="ATP-grasp fold, B domain"/>
    <property type="match status" value="1"/>
</dbReference>
<dbReference type="InterPro" id="IPR004344">
    <property type="entry name" value="TTL/TTLL_fam"/>
</dbReference>
<feature type="region of interest" description="Disordered" evidence="6">
    <location>
        <begin position="850"/>
        <end position="897"/>
    </location>
</feature>
<dbReference type="GO" id="GO:0000226">
    <property type="term" value="P:microtubule cytoskeleton organization"/>
    <property type="evidence" value="ECO:0007669"/>
    <property type="project" value="TreeGrafter"/>
</dbReference>
<dbReference type="Proteomes" id="UP000722791">
    <property type="component" value="Unassembled WGS sequence"/>
</dbReference>
<dbReference type="OrthoDB" id="754047at2759"/>
<feature type="region of interest" description="Disordered" evidence="6">
    <location>
        <begin position="458"/>
        <end position="479"/>
    </location>
</feature>
<dbReference type="SUPFAM" id="SSF56059">
    <property type="entry name" value="Glutathione synthetase ATP-binding domain-like"/>
    <property type="match status" value="1"/>
</dbReference>
<keyword evidence="1" id="KW-0436">Ligase</keyword>
<feature type="region of interest" description="Disordered" evidence="6">
    <location>
        <begin position="678"/>
        <end position="699"/>
    </location>
</feature>
<sequence>MRLQAPITCNRRQVFLQRTRNARQPLVQCANPDSRESFAVNYFETEIEPIVASAGAKQLPVQSPRLQAPSALSTSLPSQNLNVLLPESLSAHFQSSLCSSSAQPYQLKAASRALLERRKAEYAAQKAAAAHALEENKLHEQQQFNATVTASSEPRQAFFRFWHDEKRFKGTGADSLVQRALTSAGGRRTGGHIKSDPTHGPLGWQRMGSWDVLWSPSSTALQAASQGLRQHHLVCAVPGSQSLTRKRRLPETLTQAYGPEGGGSIVPLTFQLPAQIAEWRSWMAVHPCRPGEPQRLWMLKTSQHLGKGLQLVPQDRALEAVLRRQALVLSYTKDRRRQQEQDAPQYQERQDQQPGAGAAPARGPRGASLGRPDPNQPRPFVVAQLYVDNPLLIHGRKFGIRLWVVALGTDPLRAYLHKNGLVLFATEPYDAAAAAVAAMYDNDKGGLMAAAALAPSADGGEEEAEVEMGNGNPDRNHSSVGAAISAALSNRAASLPPPLATTSPHPSTPPPLTPAAPLGHVTNYAQNIDGEVWSLKQLAEHLGSEKFSLLYRRILRSAALTVAAALPHVRSEAVRVRVPGSPASGGCFELFGLDFLIDQELRPWLLEVNATPSLAVQHSDPLVEQLIRQQKEGMVADMVSLLRLDRRYGSRRTCATRHEHHDHQATSLGCGRPVMDPHGMKGKPGEQGAVDEAGGGEGEDADLERLRERLQAIYPEVFYNPNLLKVLESIEAELVAKGRFLPLMPLFPPPSQATASVVTAAATRAVAVSGYADGTDGLRARQDSDPESEISGRVLEQHVAGPGAGPVPLAHEKSAYLLDVAKLPVGFGASLQWSAADRLVRAWCRDRDRQRTAAGKMGPSSAGASRLSSRSSTGRRGTVLVGVPDAFRGLDEGRGTQ</sequence>
<feature type="region of interest" description="Disordered" evidence="6">
    <location>
        <begin position="333"/>
        <end position="376"/>
    </location>
</feature>
<feature type="compositionally biased region" description="Low complexity" evidence="6">
    <location>
        <begin position="495"/>
        <end position="505"/>
    </location>
</feature>
<feature type="compositionally biased region" description="Low complexity" evidence="6">
    <location>
        <begin position="354"/>
        <end position="372"/>
    </location>
</feature>
<evidence type="ECO:0000256" key="3">
    <source>
        <dbReference type="ARBA" id="ARBA00022840"/>
    </source>
</evidence>
<dbReference type="PANTHER" id="PTHR12241">
    <property type="entry name" value="TUBULIN POLYGLUTAMYLASE"/>
    <property type="match status" value="1"/>
</dbReference>
<proteinExistence type="predicted"/>
<reference evidence="8" key="1">
    <citation type="journal article" date="2021" name="Proc. Natl. Acad. Sci. U.S.A.">
        <title>Three genomes in the algal genus Volvox reveal the fate of a haploid sex-determining region after a transition to homothallism.</title>
        <authorList>
            <person name="Yamamoto K."/>
            <person name="Hamaji T."/>
            <person name="Kawai-Toyooka H."/>
            <person name="Matsuzaki R."/>
            <person name="Takahashi F."/>
            <person name="Nishimura Y."/>
            <person name="Kawachi M."/>
            <person name="Noguchi H."/>
            <person name="Minakuchi Y."/>
            <person name="Umen J.G."/>
            <person name="Toyoda A."/>
            <person name="Nozaki H."/>
        </authorList>
    </citation>
    <scope>NUCLEOTIDE SEQUENCE</scope>
    <source>
        <strain evidence="8">NIES-3785</strain>
        <strain evidence="7">NIES-3786</strain>
    </source>
</reference>
<evidence type="ECO:0000256" key="4">
    <source>
        <dbReference type="ARBA" id="ARBA00041448"/>
    </source>
</evidence>
<dbReference type="GO" id="GO:0070740">
    <property type="term" value="F:tubulin-glutamic acid ligase activity"/>
    <property type="evidence" value="ECO:0007669"/>
    <property type="project" value="TreeGrafter"/>
</dbReference>
<dbReference type="EMBL" id="BNCP01000010">
    <property type="protein sequence ID" value="GIL77062.1"/>
    <property type="molecule type" value="Genomic_DNA"/>
</dbReference>
<dbReference type="GO" id="GO:0036064">
    <property type="term" value="C:ciliary basal body"/>
    <property type="evidence" value="ECO:0007669"/>
    <property type="project" value="TreeGrafter"/>
</dbReference>
<keyword evidence="3" id="KW-0067">ATP-binding</keyword>
<dbReference type="GO" id="GO:0015631">
    <property type="term" value="F:tubulin binding"/>
    <property type="evidence" value="ECO:0007669"/>
    <property type="project" value="TreeGrafter"/>
</dbReference>
<evidence type="ECO:0000256" key="1">
    <source>
        <dbReference type="ARBA" id="ARBA00022598"/>
    </source>
</evidence>
<protein>
    <recommendedName>
        <fullName evidence="4">Tubulin--tyrosine ligase-like protein 5</fullName>
    </recommendedName>
</protein>
<feature type="region of interest" description="Disordered" evidence="6">
    <location>
        <begin position="495"/>
        <end position="515"/>
    </location>
</feature>
<name>A0A8J4G190_9CHLO</name>
<evidence type="ECO:0000256" key="2">
    <source>
        <dbReference type="ARBA" id="ARBA00022741"/>
    </source>
</evidence>
<dbReference type="AlphaFoldDB" id="A0A8J4G190"/>
<dbReference type="PROSITE" id="PS51221">
    <property type="entry name" value="TTL"/>
    <property type="match status" value="1"/>
</dbReference>
<feature type="compositionally biased region" description="Basic and acidic residues" evidence="6">
    <location>
        <begin position="888"/>
        <end position="897"/>
    </location>
</feature>
<evidence type="ECO:0000313" key="8">
    <source>
        <dbReference type="EMBL" id="GIL97630.1"/>
    </source>
</evidence>
<comment type="catalytic activity">
    <reaction evidence="5">
        <text>L-glutamyl-[protein] + L-glutamate + ATP = gamma-L-glutamyl-L-glutamyl-[protein] + ADP + phosphate + H(+)</text>
        <dbReference type="Rhea" id="RHEA:60144"/>
        <dbReference type="Rhea" id="RHEA-COMP:10208"/>
        <dbReference type="Rhea" id="RHEA-COMP:15517"/>
        <dbReference type="ChEBI" id="CHEBI:15378"/>
        <dbReference type="ChEBI" id="CHEBI:29973"/>
        <dbReference type="ChEBI" id="CHEBI:29985"/>
        <dbReference type="ChEBI" id="CHEBI:30616"/>
        <dbReference type="ChEBI" id="CHEBI:43474"/>
        <dbReference type="ChEBI" id="CHEBI:143622"/>
        <dbReference type="ChEBI" id="CHEBI:456216"/>
    </reaction>
    <physiologicalReaction direction="left-to-right" evidence="5">
        <dbReference type="Rhea" id="RHEA:60145"/>
    </physiologicalReaction>
</comment>
<organism evidence="8 9">
    <name type="scientific">Volvox reticuliferus</name>
    <dbReference type="NCBI Taxonomy" id="1737510"/>
    <lineage>
        <taxon>Eukaryota</taxon>
        <taxon>Viridiplantae</taxon>
        <taxon>Chlorophyta</taxon>
        <taxon>core chlorophytes</taxon>
        <taxon>Chlorophyceae</taxon>
        <taxon>CS clade</taxon>
        <taxon>Chlamydomonadales</taxon>
        <taxon>Volvocaceae</taxon>
        <taxon>Volvox</taxon>
    </lineage>
</organism>